<feature type="domain" description="DUF1540" evidence="1">
    <location>
        <begin position="5"/>
        <end position="47"/>
    </location>
</feature>
<evidence type="ECO:0000259" key="1">
    <source>
        <dbReference type="Pfam" id="PF07561"/>
    </source>
</evidence>
<name>A0A5S9M2B0_BACIA</name>
<evidence type="ECO:0000313" key="2">
    <source>
        <dbReference type="EMBL" id="BBP87720.1"/>
    </source>
</evidence>
<reference evidence="2 3" key="1">
    <citation type="submission" date="2019-12" db="EMBL/GenBank/DDBJ databases">
        <title>Full genome sequence of a Bacillus safensis strain isolated from commercially available natto in Indonesia.</title>
        <authorList>
            <person name="Yoshida M."/>
            <person name="Uomi M."/>
            <person name="Waturangi D."/>
            <person name="Ekaputri J.J."/>
            <person name="Setiamarga D.H.E."/>
        </authorList>
    </citation>
    <scope>NUCLEOTIDE SEQUENCE [LARGE SCALE GENOMIC DNA]</scope>
    <source>
        <strain evidence="2 3">IDN1</strain>
    </source>
</reference>
<dbReference type="Proteomes" id="UP000464658">
    <property type="component" value="Chromosome"/>
</dbReference>
<organism evidence="2 3">
    <name type="scientific">Bacillus safensis</name>
    <dbReference type="NCBI Taxonomy" id="561879"/>
    <lineage>
        <taxon>Bacteria</taxon>
        <taxon>Bacillati</taxon>
        <taxon>Bacillota</taxon>
        <taxon>Bacilli</taxon>
        <taxon>Bacillales</taxon>
        <taxon>Bacillaceae</taxon>
        <taxon>Bacillus</taxon>
    </lineage>
</organism>
<proteinExistence type="predicted"/>
<accession>A0A5S9M2B0</accession>
<dbReference type="InterPro" id="IPR011437">
    <property type="entry name" value="DUF1540"/>
</dbReference>
<gene>
    <name evidence="2" type="ORF">BsIDN1_13380</name>
</gene>
<dbReference type="EMBL" id="AP021906">
    <property type="protein sequence ID" value="BBP87720.1"/>
    <property type="molecule type" value="Genomic_DNA"/>
</dbReference>
<dbReference type="Pfam" id="PF07561">
    <property type="entry name" value="DUF1540"/>
    <property type="match status" value="1"/>
</dbReference>
<evidence type="ECO:0000313" key="3">
    <source>
        <dbReference type="Proteomes" id="UP000464658"/>
    </source>
</evidence>
<protein>
    <recommendedName>
        <fullName evidence="1">DUF1540 domain-containing protein</fullName>
    </recommendedName>
</protein>
<dbReference type="AlphaFoldDB" id="A0A5S9M2B0"/>
<sequence length="50" mass="5652">MAQNVLCEVNSCRFWAENSCTASTIKIGKNTMTEVTRNTETDDCETFETK</sequence>